<organism evidence="2 3">
    <name type="scientific">Pseudomonas putida</name>
    <name type="common">Arthrobacter siderocapsulatus</name>
    <dbReference type="NCBI Taxonomy" id="303"/>
    <lineage>
        <taxon>Bacteria</taxon>
        <taxon>Pseudomonadati</taxon>
        <taxon>Pseudomonadota</taxon>
        <taxon>Gammaproteobacteria</taxon>
        <taxon>Pseudomonadales</taxon>
        <taxon>Pseudomonadaceae</taxon>
        <taxon>Pseudomonas</taxon>
    </lineage>
</organism>
<dbReference type="AlphaFoldDB" id="A0A1L7NNR0"/>
<keyword evidence="2" id="KW-0614">Plasmid</keyword>
<dbReference type="EMBL" id="AP015030">
    <property type="protein sequence ID" value="BAW27072.1"/>
    <property type="molecule type" value="Genomic_DNA"/>
</dbReference>
<comment type="similarity">
    <text evidence="1">Belongs to the UPF0270 family.</text>
</comment>
<name>A0A1L7NNR0_PSEPU</name>
<dbReference type="Proteomes" id="UP000218731">
    <property type="component" value="Plasmid pKF715A"/>
</dbReference>
<dbReference type="InterPro" id="IPR010648">
    <property type="entry name" value="UPF0270"/>
</dbReference>
<evidence type="ECO:0000313" key="2">
    <source>
        <dbReference type="EMBL" id="BAW27072.1"/>
    </source>
</evidence>
<dbReference type="SUPFAM" id="SSF118001">
    <property type="entry name" value="YehU-like"/>
    <property type="match status" value="1"/>
</dbReference>
<evidence type="ECO:0000313" key="3">
    <source>
        <dbReference type="Proteomes" id="UP000218731"/>
    </source>
</evidence>
<reference evidence="2 3" key="1">
    <citation type="submission" date="2015-11" db="EMBL/GenBank/DDBJ databases">
        <title>Complete genome sequencing of a biphenyl-degrading bacterium, Pseudomonas putida KF715 (=NBRC110667).</title>
        <authorList>
            <person name="Suenaga H."/>
            <person name="Fujihara N."/>
            <person name="Watanabe T."/>
            <person name="Hirose J."/>
            <person name="Kimura N."/>
            <person name="Yamazoe A."/>
            <person name="Hosoyama A."/>
            <person name="Shimodaira J."/>
            <person name="Furukawa K."/>
        </authorList>
    </citation>
    <scope>NUCLEOTIDE SEQUENCE [LARGE SCALE GENOMIC DNA]</scope>
    <source>
        <strain evidence="2 3">KF715</strain>
        <plasmid evidence="3">Plasmid pkf715a dna</plasmid>
    </source>
</reference>
<sequence>MLIPHTLLEADTLDELLTDFVTRVGTDDDPTPVTQRKAQLLRQLETEQVFVTFNYEHMQACLVPRSELSDAAIQEFKESRQAMIDEAAEQAEELKAKDDFTNLHGKMAHAGVFPIDLGRTVMSGATNALMQEGRYSLQQLQDLLYRHSTGEYGSVCWADKLRNLQSIHSKGYMLSRYTLGGVDLYVEMLEGWHQTMVMLVSER</sequence>
<evidence type="ECO:0000256" key="1">
    <source>
        <dbReference type="ARBA" id="ARBA00006450"/>
    </source>
</evidence>
<protein>
    <submittedName>
        <fullName evidence="2">Uncharacterized protein</fullName>
    </submittedName>
</protein>
<dbReference type="InterPro" id="IPR036685">
    <property type="entry name" value="YehU-like_sf"/>
</dbReference>
<dbReference type="RefSeq" id="WP_096427148.1">
    <property type="nucleotide sequence ID" value="NZ_AP015030.1"/>
</dbReference>
<dbReference type="Gene3D" id="1.10.10.610">
    <property type="entry name" value="YehU-like"/>
    <property type="match status" value="1"/>
</dbReference>
<accession>A0A1L7NNR0</accession>
<geneLocation type="plasmid" evidence="3">
    <name>pkf715a dna</name>
</geneLocation>
<gene>
    <name evidence="2" type="ORF">KF715C_pA5670</name>
</gene>
<dbReference type="Pfam" id="PF06794">
    <property type="entry name" value="UPF0270"/>
    <property type="match status" value="1"/>
</dbReference>
<proteinExistence type="inferred from homology"/>